<feature type="region of interest" description="Disordered" evidence="1">
    <location>
        <begin position="127"/>
        <end position="163"/>
    </location>
</feature>
<accession>A0A6S6QKA4</accession>
<evidence type="ECO:0000313" key="3">
    <source>
        <dbReference type="EMBL" id="BCJ89329.1"/>
    </source>
</evidence>
<dbReference type="Proteomes" id="UP000515317">
    <property type="component" value="Chromosome"/>
</dbReference>
<keyword evidence="2" id="KW-0472">Membrane</keyword>
<evidence type="ECO:0000256" key="1">
    <source>
        <dbReference type="SAM" id="MobiDB-lite"/>
    </source>
</evidence>
<feature type="transmembrane region" description="Helical" evidence="2">
    <location>
        <begin position="73"/>
        <end position="90"/>
    </location>
</feature>
<evidence type="ECO:0008006" key="5">
    <source>
        <dbReference type="Google" id="ProtNLM"/>
    </source>
</evidence>
<evidence type="ECO:0000313" key="4">
    <source>
        <dbReference type="Proteomes" id="UP000515317"/>
    </source>
</evidence>
<protein>
    <recommendedName>
        <fullName evidence="5">DUF2628 domain-containing protein</fullName>
    </recommendedName>
</protein>
<dbReference type="InterPro" id="IPR024399">
    <property type="entry name" value="DUF2628"/>
</dbReference>
<dbReference type="RefSeq" id="WP_222876052.1">
    <property type="nucleotide sequence ID" value="NZ_AP023361.1"/>
</dbReference>
<name>A0A6S6QKA4_9HYPH</name>
<evidence type="ECO:0000256" key="2">
    <source>
        <dbReference type="SAM" id="Phobius"/>
    </source>
</evidence>
<proteinExistence type="predicted"/>
<dbReference type="AlphaFoldDB" id="A0A6S6QKA4"/>
<organism evidence="3 4">
    <name type="scientific">Terrihabitans soli</name>
    <dbReference type="NCBI Taxonomy" id="708113"/>
    <lineage>
        <taxon>Bacteria</taxon>
        <taxon>Pseudomonadati</taxon>
        <taxon>Pseudomonadota</taxon>
        <taxon>Alphaproteobacteria</taxon>
        <taxon>Hyphomicrobiales</taxon>
        <taxon>Terrihabitans</taxon>
    </lineage>
</organism>
<reference evidence="3 4" key="1">
    <citation type="submission" date="2020-08" db="EMBL/GenBank/DDBJ databases">
        <title>Genome sequence of Rhizobiales bacterium strain IZ6.</title>
        <authorList>
            <person name="Nakai R."/>
            <person name="Naganuma T."/>
        </authorList>
    </citation>
    <scope>NUCLEOTIDE SEQUENCE [LARGE SCALE GENOMIC DNA]</scope>
    <source>
        <strain evidence="3 4">IZ6</strain>
    </source>
</reference>
<dbReference type="EMBL" id="AP023361">
    <property type="protein sequence ID" value="BCJ89329.1"/>
    <property type="molecule type" value="Genomic_DNA"/>
</dbReference>
<sequence>MRLWTVYEPRHPANAGERADKTLFIKDGFSWPGLFFSLFWLLIQRLWLGAAVFVVLAMAAALVGSLLPLSDNAGMLLSLLVNLWVGFDGNDMRRRKLLKKGYAQAGSVLAKTQAEAEEIFFASRSAPDDEPVVHAPPRRTNFSASDDALGFFPRPSPRSGGVS</sequence>
<gene>
    <name evidence="3" type="ORF">IZ6_00640</name>
</gene>
<keyword evidence="4" id="KW-1185">Reference proteome</keyword>
<dbReference type="Pfam" id="PF10947">
    <property type="entry name" value="DUF2628"/>
    <property type="match status" value="1"/>
</dbReference>
<feature type="transmembrane region" description="Helical" evidence="2">
    <location>
        <begin position="46"/>
        <end position="67"/>
    </location>
</feature>
<dbReference type="KEGG" id="tso:IZ6_00640"/>
<keyword evidence="2" id="KW-1133">Transmembrane helix</keyword>
<keyword evidence="2" id="KW-0812">Transmembrane</keyword>